<proteinExistence type="predicted"/>
<organism evidence="6 7">
    <name type="scientific">Oesophagostomum dentatum</name>
    <name type="common">Nodular worm</name>
    <dbReference type="NCBI Taxonomy" id="61180"/>
    <lineage>
        <taxon>Eukaryota</taxon>
        <taxon>Metazoa</taxon>
        <taxon>Ecdysozoa</taxon>
        <taxon>Nematoda</taxon>
        <taxon>Chromadorea</taxon>
        <taxon>Rhabditida</taxon>
        <taxon>Rhabditina</taxon>
        <taxon>Rhabditomorpha</taxon>
        <taxon>Strongyloidea</taxon>
        <taxon>Strongylidae</taxon>
        <taxon>Oesophagostomum</taxon>
    </lineage>
</organism>
<feature type="compositionally biased region" description="Low complexity" evidence="4">
    <location>
        <begin position="409"/>
        <end position="446"/>
    </location>
</feature>
<dbReference type="Gene3D" id="4.10.410.10">
    <property type="entry name" value="Pancreatic trypsin inhibitor Kunitz domain"/>
    <property type="match status" value="3"/>
</dbReference>
<feature type="domain" description="BPTI/Kunitz inhibitor" evidence="5">
    <location>
        <begin position="301"/>
        <end position="347"/>
    </location>
</feature>
<feature type="compositionally biased region" description="Low complexity" evidence="4">
    <location>
        <begin position="243"/>
        <end position="256"/>
    </location>
</feature>
<dbReference type="InterPro" id="IPR002223">
    <property type="entry name" value="Kunitz_BPTI"/>
</dbReference>
<evidence type="ECO:0000313" key="7">
    <source>
        <dbReference type="Proteomes" id="UP000053660"/>
    </source>
</evidence>
<dbReference type="PROSITE" id="PS50279">
    <property type="entry name" value="BPTI_KUNITZ_2"/>
    <property type="match status" value="3"/>
</dbReference>
<keyword evidence="7" id="KW-1185">Reference proteome</keyword>
<feature type="region of interest" description="Disordered" evidence="4">
    <location>
        <begin position="232"/>
        <end position="256"/>
    </location>
</feature>
<dbReference type="EMBL" id="KN555054">
    <property type="protein sequence ID" value="KHJ88881.1"/>
    <property type="molecule type" value="Genomic_DNA"/>
</dbReference>
<dbReference type="Pfam" id="PF00014">
    <property type="entry name" value="Kunitz_BPTI"/>
    <property type="match status" value="2"/>
</dbReference>
<dbReference type="PANTHER" id="PTHR10083">
    <property type="entry name" value="KUNITZ-TYPE PROTEASE INHIBITOR-RELATED"/>
    <property type="match status" value="1"/>
</dbReference>
<dbReference type="GO" id="GO:0004867">
    <property type="term" value="F:serine-type endopeptidase inhibitor activity"/>
    <property type="evidence" value="ECO:0007669"/>
    <property type="project" value="UniProtKB-KW"/>
</dbReference>
<gene>
    <name evidence="6" type="ORF">OESDEN_11314</name>
</gene>
<dbReference type="InterPro" id="IPR050098">
    <property type="entry name" value="TFPI/VKTCI-like"/>
</dbReference>
<reference evidence="6 7" key="1">
    <citation type="submission" date="2014-03" db="EMBL/GenBank/DDBJ databases">
        <title>Draft genome of the hookworm Oesophagostomum dentatum.</title>
        <authorList>
            <person name="Mitreva M."/>
        </authorList>
    </citation>
    <scope>NUCLEOTIDE SEQUENCE [LARGE SCALE GENOMIC DNA]</scope>
    <source>
        <strain evidence="6 7">OD-Hann</strain>
    </source>
</reference>
<feature type="region of interest" description="Disordered" evidence="4">
    <location>
        <begin position="16"/>
        <end position="38"/>
    </location>
</feature>
<dbReference type="SMART" id="SM00131">
    <property type="entry name" value="KU"/>
    <property type="match status" value="3"/>
</dbReference>
<dbReference type="Proteomes" id="UP000053660">
    <property type="component" value="Unassembled WGS sequence"/>
</dbReference>
<evidence type="ECO:0000256" key="1">
    <source>
        <dbReference type="ARBA" id="ARBA00022690"/>
    </source>
</evidence>
<dbReference type="InterPro" id="IPR036880">
    <property type="entry name" value="Kunitz_BPTI_sf"/>
</dbReference>
<keyword evidence="2" id="KW-0722">Serine protease inhibitor</keyword>
<evidence type="ECO:0000256" key="4">
    <source>
        <dbReference type="SAM" id="MobiDB-lite"/>
    </source>
</evidence>
<dbReference type="FunFam" id="4.10.410.10:FF:000028">
    <property type="entry name" value="CBN-MEC-1 protein"/>
    <property type="match status" value="1"/>
</dbReference>
<accession>A0A0B1SY86</accession>
<evidence type="ECO:0000256" key="3">
    <source>
        <dbReference type="ARBA" id="ARBA00023157"/>
    </source>
</evidence>
<feature type="domain" description="BPTI/Kunitz inhibitor" evidence="5">
    <location>
        <begin position="555"/>
        <end position="612"/>
    </location>
</feature>
<protein>
    <submittedName>
        <fullName evidence="6">Kunitz/Bovine pancreatic trypsin inhibitor domain protein</fullName>
    </submittedName>
</protein>
<feature type="compositionally biased region" description="Low complexity" evidence="4">
    <location>
        <begin position="495"/>
        <end position="505"/>
    </location>
</feature>
<feature type="compositionally biased region" description="Low complexity" evidence="4">
    <location>
        <begin position="77"/>
        <end position="89"/>
    </location>
</feature>
<evidence type="ECO:0000313" key="6">
    <source>
        <dbReference type="EMBL" id="KHJ88881.1"/>
    </source>
</evidence>
<dbReference type="OrthoDB" id="4473401at2759"/>
<evidence type="ECO:0000259" key="5">
    <source>
        <dbReference type="PROSITE" id="PS50279"/>
    </source>
</evidence>
<dbReference type="PANTHER" id="PTHR10083:SF374">
    <property type="entry name" value="BPTI_KUNITZ INHIBITOR DOMAIN-CONTAINING PROTEIN"/>
    <property type="match status" value="1"/>
</dbReference>
<feature type="region of interest" description="Disordered" evidence="4">
    <location>
        <begin position="65"/>
        <end position="101"/>
    </location>
</feature>
<dbReference type="CDD" id="cd21630">
    <property type="entry name" value="Kunitz_TAP-like"/>
    <property type="match status" value="1"/>
</dbReference>
<feature type="region of interest" description="Disordered" evidence="4">
    <location>
        <begin position="480"/>
        <end position="509"/>
    </location>
</feature>
<keyword evidence="3" id="KW-1015">Disulfide bond</keyword>
<feature type="compositionally biased region" description="Polar residues" evidence="4">
    <location>
        <begin position="392"/>
        <end position="408"/>
    </location>
</feature>
<dbReference type="AlphaFoldDB" id="A0A0B1SY86"/>
<feature type="region of interest" description="Disordered" evidence="4">
    <location>
        <begin position="381"/>
        <end position="446"/>
    </location>
</feature>
<keyword evidence="1" id="KW-0646">Protease inhibitor</keyword>
<feature type="domain" description="BPTI/Kunitz inhibitor" evidence="5">
    <location>
        <begin position="624"/>
        <end position="680"/>
    </location>
</feature>
<evidence type="ECO:0000256" key="2">
    <source>
        <dbReference type="ARBA" id="ARBA00022900"/>
    </source>
</evidence>
<sequence length="713" mass="80555">MFSKDDPFGLLEGIVTEKPLLSTQPPTPSRRQELSNFESKTPIEVFDRKKFTEEFKKKLTSLPEGYKSTSFTAPVDTSRTSAAAEETTAQPDTQRTTKKQKFSFRSLSKRLEKFDREKFVEEFRRQLNALPDNYMSTLGTTGISILRETTSPSLLGSDGATGSGFDREMFIEEFKKRLTEVPSGYSSETTVGFSKSFTFKHEPFTLPPELLQPYKTTKSTKSPALKMRKLAKTTHRSSPSEITGFSQFTGSTQQQTEVFSPQEKDTYTVVPETVTASEFVVETKKAVQKTLEELSRPAVLCDEPLHPKLEEDCNNENWELRWFFNKERGACKSFWYGGCKTDARNFFGDIKFRAAKKTCGHKYPVTPEALKPQYYVRPTRIITRDPHMPSKPSKSVEMTTEQLSSEPDTTSAGSEPSATTPATTKATKEATPSATREASTTATTTAAAESSFFATSSQGTMTSFERNVDTAPKLVPATTAEAKEKSGEVTVTENTTAPPSTASSSEKVENLDQDVCDQGYDPKWDELVMDMSQRGEKIIVTKLSQSNCTCFAVECLEPFDLRLAESCNNGTEWKNGFFYDSDLRVCRMYWHGGCFSSHKNDFEDQETCQWKCMGAHPNPASKACLDHFDQAYKEDCRHGEFSDRYFFNHERKRCEHVHWGGCQSSSENFFLSTGRCRDLCEEPARELSRKFSEAMNTRIFLRFKYLFTNNITV</sequence>
<dbReference type="SUPFAM" id="SSF57362">
    <property type="entry name" value="BPTI-like"/>
    <property type="match status" value="3"/>
</dbReference>
<name>A0A0B1SY86_OESDE</name>